<name>A0ABR5A2R3_9BACL</name>
<gene>
    <name evidence="1" type="ORF">SD71_13555</name>
</gene>
<reference evidence="1 2" key="1">
    <citation type="submission" date="2014-12" db="EMBL/GenBank/DDBJ databases">
        <title>Draft genome sequence of Cohnella kolymensis strain B-2846.</title>
        <authorList>
            <person name="Karlyshev A.V."/>
            <person name="Kudryashova E.B."/>
        </authorList>
    </citation>
    <scope>NUCLEOTIDE SEQUENCE [LARGE SCALE GENOMIC DNA]</scope>
    <source>
        <strain evidence="1 2">VKM B-2846</strain>
    </source>
</reference>
<protein>
    <submittedName>
        <fullName evidence="1">Uncharacterized protein</fullName>
    </submittedName>
</protein>
<keyword evidence="2" id="KW-1185">Reference proteome</keyword>
<proteinExistence type="predicted"/>
<comment type="caution">
    <text evidence="1">The sequence shown here is derived from an EMBL/GenBank/DDBJ whole genome shotgun (WGS) entry which is preliminary data.</text>
</comment>
<dbReference type="EMBL" id="JXAL01000022">
    <property type="protein sequence ID" value="KIL35353.1"/>
    <property type="molecule type" value="Genomic_DNA"/>
</dbReference>
<organism evidence="1 2">
    <name type="scientific">Cohnella kolymensis</name>
    <dbReference type="NCBI Taxonomy" id="1590652"/>
    <lineage>
        <taxon>Bacteria</taxon>
        <taxon>Bacillati</taxon>
        <taxon>Bacillota</taxon>
        <taxon>Bacilli</taxon>
        <taxon>Bacillales</taxon>
        <taxon>Paenibacillaceae</taxon>
        <taxon>Cohnella</taxon>
    </lineage>
</organism>
<sequence length="100" mass="10533">MDIRAATPNRRKWSAGSVRPVAGAVGPFGHGVVGLEEMLAFAAVEIVPVRLVADDDRVAAGDVGGEEALDRLDEAFVFVVLGMDFVIVLDLTVVDEGRAV</sequence>
<dbReference type="Proteomes" id="UP000054526">
    <property type="component" value="Unassembled WGS sequence"/>
</dbReference>
<accession>A0ABR5A2R3</accession>
<evidence type="ECO:0000313" key="1">
    <source>
        <dbReference type="EMBL" id="KIL35353.1"/>
    </source>
</evidence>
<evidence type="ECO:0000313" key="2">
    <source>
        <dbReference type="Proteomes" id="UP000054526"/>
    </source>
</evidence>